<organism evidence="3 4">
    <name type="scientific">Leptobrachium leishanense</name>
    <name type="common">Leishan spiny toad</name>
    <dbReference type="NCBI Taxonomy" id="445787"/>
    <lineage>
        <taxon>Eukaryota</taxon>
        <taxon>Metazoa</taxon>
        <taxon>Chordata</taxon>
        <taxon>Craniata</taxon>
        <taxon>Vertebrata</taxon>
        <taxon>Euteleostomi</taxon>
        <taxon>Amphibia</taxon>
        <taxon>Batrachia</taxon>
        <taxon>Anura</taxon>
        <taxon>Pelobatoidea</taxon>
        <taxon>Megophryidae</taxon>
        <taxon>Leptobrachium</taxon>
    </lineage>
</organism>
<dbReference type="CDD" id="cd01211">
    <property type="entry name" value="PTB_Rab6GAP"/>
    <property type="match status" value="1"/>
</dbReference>
<feature type="domain" description="PID" evidence="2">
    <location>
        <begin position="135"/>
        <end position="234"/>
    </location>
</feature>
<dbReference type="Proteomes" id="UP000694569">
    <property type="component" value="Unplaced"/>
</dbReference>
<dbReference type="PROSITE" id="PS01179">
    <property type="entry name" value="PID"/>
    <property type="match status" value="1"/>
</dbReference>
<dbReference type="AlphaFoldDB" id="A0A8C5R941"/>
<dbReference type="OrthoDB" id="295078at2759"/>
<feature type="region of interest" description="Disordered" evidence="1">
    <location>
        <begin position="1"/>
        <end position="24"/>
    </location>
</feature>
<feature type="compositionally biased region" description="Polar residues" evidence="1">
    <location>
        <begin position="106"/>
        <end position="122"/>
    </location>
</feature>
<accession>A0A8C5R941</accession>
<reference evidence="3" key="2">
    <citation type="submission" date="2025-09" db="UniProtKB">
        <authorList>
            <consortium name="Ensembl"/>
        </authorList>
    </citation>
    <scope>IDENTIFICATION</scope>
</reference>
<feature type="compositionally biased region" description="Polar residues" evidence="1">
    <location>
        <begin position="7"/>
        <end position="22"/>
    </location>
</feature>
<dbReference type="SUPFAM" id="SSF50729">
    <property type="entry name" value="PH domain-like"/>
    <property type="match status" value="1"/>
</dbReference>
<evidence type="ECO:0000313" key="4">
    <source>
        <dbReference type="Proteomes" id="UP000694569"/>
    </source>
</evidence>
<proteinExistence type="predicted"/>
<evidence type="ECO:0000259" key="2">
    <source>
        <dbReference type="PROSITE" id="PS01179"/>
    </source>
</evidence>
<sequence length="246" mass="27170">RAMDENPSLQKPNEQSSSTLNSDDFVLVPLQVDSSLNQEDKPQLKIMANGDDQLEKAMEEILRDSEKAQNNLPESDTIVDLSTFPSPSVFLESITKKPPMTLILDPSNTGKSTGRSSDTSNPPEEESVLFHKLLYLGCMKVSAPRNETEAHRAMASLKAQCPAPITVTLYVPNVPDGSVRIIDENKKVEITSFPIYKVLFCARGNDGTSESDCIAFTERDLDTDEFQIHVFSCEIKEAVSVLPLGY</sequence>
<feature type="region of interest" description="Disordered" evidence="1">
    <location>
        <begin position="101"/>
        <end position="124"/>
    </location>
</feature>
<reference evidence="3" key="1">
    <citation type="submission" date="2025-08" db="UniProtKB">
        <authorList>
            <consortium name="Ensembl"/>
        </authorList>
    </citation>
    <scope>IDENTIFICATION</scope>
</reference>
<protein>
    <recommendedName>
        <fullName evidence="2">PID domain-containing protein</fullName>
    </recommendedName>
</protein>
<dbReference type="Ensembl" id="ENSLLET00000050588.1">
    <property type="protein sequence ID" value="ENSLLEP00000048692.1"/>
    <property type="gene ID" value="ENSLLEG00000030672.1"/>
</dbReference>
<dbReference type="InterPro" id="IPR011993">
    <property type="entry name" value="PH-like_dom_sf"/>
</dbReference>
<evidence type="ECO:0000256" key="1">
    <source>
        <dbReference type="SAM" id="MobiDB-lite"/>
    </source>
</evidence>
<dbReference type="GeneTree" id="ENSGT00940000171257"/>
<name>A0A8C5R941_9ANUR</name>
<dbReference type="SMART" id="SM00462">
    <property type="entry name" value="PTB"/>
    <property type="match status" value="1"/>
</dbReference>
<evidence type="ECO:0000313" key="3">
    <source>
        <dbReference type="Ensembl" id="ENSLLEP00000048692.1"/>
    </source>
</evidence>
<keyword evidence="4" id="KW-1185">Reference proteome</keyword>
<dbReference type="Gene3D" id="2.30.29.30">
    <property type="entry name" value="Pleckstrin-homology domain (PH domain)/Phosphotyrosine-binding domain (PTB)"/>
    <property type="match status" value="1"/>
</dbReference>
<dbReference type="InterPro" id="IPR006020">
    <property type="entry name" value="PTB/PI_dom"/>
</dbReference>